<accession>A0ACC0WGN8</accession>
<dbReference type="EMBL" id="CM047592">
    <property type="protein sequence ID" value="KAI9917994.1"/>
    <property type="molecule type" value="Genomic_DNA"/>
</dbReference>
<proteinExistence type="predicted"/>
<comment type="caution">
    <text evidence="1">The sequence shown here is derived from an EMBL/GenBank/DDBJ whole genome shotgun (WGS) entry which is preliminary data.</text>
</comment>
<evidence type="ECO:0000313" key="1">
    <source>
        <dbReference type="EMBL" id="KAI9917994.1"/>
    </source>
</evidence>
<reference evidence="1 2" key="1">
    <citation type="journal article" date="2022" name="bioRxiv">
        <title>The genome of the oomycete Peronosclerospora sorghi, a cosmopolitan pathogen of maize and sorghum, is inflated with dispersed pseudogenes.</title>
        <authorList>
            <person name="Fletcher K."/>
            <person name="Martin F."/>
            <person name="Isakeit T."/>
            <person name="Cavanaugh K."/>
            <person name="Magill C."/>
            <person name="Michelmore R."/>
        </authorList>
    </citation>
    <scope>NUCLEOTIDE SEQUENCE [LARGE SCALE GENOMIC DNA]</scope>
    <source>
        <strain evidence="1">P6</strain>
    </source>
</reference>
<evidence type="ECO:0000313" key="2">
    <source>
        <dbReference type="Proteomes" id="UP001163321"/>
    </source>
</evidence>
<name>A0ACC0WGN8_9STRA</name>
<dbReference type="Proteomes" id="UP001163321">
    <property type="component" value="Chromosome 13"/>
</dbReference>
<keyword evidence="2" id="KW-1185">Reference proteome</keyword>
<sequence>MLNDAEELKAVHGQTGTLVLDIQGQVLSAMGELCGNAGEIAAETIYSMLQDSNWVLDTSQKEELERMISRFHERHCPHWSKFSHGSLVI</sequence>
<protein>
    <submittedName>
        <fullName evidence="1">Uncharacterized protein</fullName>
    </submittedName>
</protein>
<gene>
    <name evidence="1" type="ORF">PsorP6_013242</name>
</gene>
<organism evidence="1 2">
    <name type="scientific">Peronosclerospora sorghi</name>
    <dbReference type="NCBI Taxonomy" id="230839"/>
    <lineage>
        <taxon>Eukaryota</taxon>
        <taxon>Sar</taxon>
        <taxon>Stramenopiles</taxon>
        <taxon>Oomycota</taxon>
        <taxon>Peronosporomycetes</taxon>
        <taxon>Peronosporales</taxon>
        <taxon>Peronosporaceae</taxon>
        <taxon>Peronosclerospora</taxon>
    </lineage>
</organism>